<feature type="region of interest" description="Disordered" evidence="1">
    <location>
        <begin position="519"/>
        <end position="551"/>
    </location>
</feature>
<evidence type="ECO:0000313" key="4">
    <source>
        <dbReference type="Proteomes" id="UP000069940"/>
    </source>
</evidence>
<protein>
    <recommendedName>
        <fullName evidence="5">Receptor expression-enhancing protein</fullName>
    </recommendedName>
</protein>
<feature type="compositionally biased region" description="Low complexity" evidence="1">
    <location>
        <begin position="750"/>
        <end position="759"/>
    </location>
</feature>
<proteinExistence type="predicted"/>
<feature type="compositionally biased region" description="Polar residues" evidence="1">
    <location>
        <begin position="519"/>
        <end position="528"/>
    </location>
</feature>
<evidence type="ECO:0008006" key="5">
    <source>
        <dbReference type="Google" id="ProtNLM"/>
    </source>
</evidence>
<keyword evidence="4" id="KW-1185">Reference proteome</keyword>
<keyword evidence="2" id="KW-0812">Transmembrane</keyword>
<dbReference type="PANTHER" id="PTHR12300">
    <property type="entry name" value="HVA22-LIKE PROTEINS"/>
    <property type="match status" value="1"/>
</dbReference>
<feature type="transmembrane region" description="Helical" evidence="2">
    <location>
        <begin position="219"/>
        <end position="242"/>
    </location>
</feature>
<dbReference type="Pfam" id="PF03134">
    <property type="entry name" value="TB2_DP1_HVA22"/>
    <property type="match status" value="1"/>
</dbReference>
<evidence type="ECO:0000256" key="1">
    <source>
        <dbReference type="SAM" id="MobiDB-lite"/>
    </source>
</evidence>
<dbReference type="InterPro" id="IPR004345">
    <property type="entry name" value="TB2_DP1_HVA22"/>
</dbReference>
<dbReference type="Proteomes" id="UP000069940">
    <property type="component" value="Unassembled WGS sequence"/>
</dbReference>
<dbReference type="GeneID" id="109420404"/>
<accession>A0ABM1YL32</accession>
<feature type="compositionally biased region" description="Polar residues" evidence="1">
    <location>
        <begin position="857"/>
        <end position="872"/>
    </location>
</feature>
<dbReference type="EnsemblMetazoa" id="AALFPA23_010137.R14097">
    <property type="protein sequence ID" value="AALFPA23_010137.P14097"/>
    <property type="gene ID" value="AALFPA23_010137"/>
</dbReference>
<feature type="region of interest" description="Disordered" evidence="1">
    <location>
        <begin position="797"/>
        <end position="881"/>
    </location>
</feature>
<dbReference type="PANTHER" id="PTHR12300:SF117">
    <property type="entry name" value="LP05237P-RELATED"/>
    <property type="match status" value="1"/>
</dbReference>
<evidence type="ECO:0000256" key="2">
    <source>
        <dbReference type="SAM" id="Phobius"/>
    </source>
</evidence>
<feature type="region of interest" description="Disordered" evidence="1">
    <location>
        <begin position="405"/>
        <end position="433"/>
    </location>
</feature>
<dbReference type="RefSeq" id="XP_062716910.1">
    <property type="nucleotide sequence ID" value="XM_062860926.1"/>
</dbReference>
<keyword evidence="2" id="KW-1133">Transmembrane helix</keyword>
<keyword evidence="2" id="KW-0472">Membrane</keyword>
<dbReference type="EnsemblMetazoa" id="AALFPA23_010137.R14105">
    <property type="protein sequence ID" value="AALFPA23_010137.P14105"/>
    <property type="gene ID" value="AALFPA23_010137"/>
</dbReference>
<reference evidence="3" key="2">
    <citation type="submission" date="2025-05" db="UniProtKB">
        <authorList>
            <consortium name="EnsemblMetazoa"/>
        </authorList>
    </citation>
    <scope>IDENTIFICATION</scope>
    <source>
        <strain evidence="3">Foshan</strain>
    </source>
</reference>
<dbReference type="RefSeq" id="XP_062716909.1">
    <property type="nucleotide sequence ID" value="XM_062860925.1"/>
</dbReference>
<organism evidence="3 4">
    <name type="scientific">Aedes albopictus</name>
    <name type="common">Asian tiger mosquito</name>
    <name type="synonym">Stegomyia albopicta</name>
    <dbReference type="NCBI Taxonomy" id="7160"/>
    <lineage>
        <taxon>Eukaryota</taxon>
        <taxon>Metazoa</taxon>
        <taxon>Ecdysozoa</taxon>
        <taxon>Arthropoda</taxon>
        <taxon>Hexapoda</taxon>
        <taxon>Insecta</taxon>
        <taxon>Pterygota</taxon>
        <taxon>Neoptera</taxon>
        <taxon>Endopterygota</taxon>
        <taxon>Diptera</taxon>
        <taxon>Nematocera</taxon>
        <taxon>Culicoidea</taxon>
        <taxon>Culicidae</taxon>
        <taxon>Culicinae</taxon>
        <taxon>Aedini</taxon>
        <taxon>Aedes</taxon>
        <taxon>Stegomyia</taxon>
    </lineage>
</organism>
<feature type="region of interest" description="Disordered" evidence="1">
    <location>
        <begin position="750"/>
        <end position="782"/>
    </location>
</feature>
<evidence type="ECO:0000313" key="3">
    <source>
        <dbReference type="EnsemblMetazoa" id="AALFPA23_010137.P14105"/>
    </source>
</evidence>
<reference evidence="4" key="1">
    <citation type="journal article" date="2015" name="Proc. Natl. Acad. Sci. U.S.A.">
        <title>Genome sequence of the Asian Tiger mosquito, Aedes albopictus, reveals insights into its biology, genetics, and evolution.</title>
        <authorList>
            <person name="Chen X.G."/>
            <person name="Jiang X."/>
            <person name="Gu J."/>
            <person name="Xu M."/>
            <person name="Wu Y."/>
            <person name="Deng Y."/>
            <person name="Zhang C."/>
            <person name="Bonizzoni M."/>
            <person name="Dermauw W."/>
            <person name="Vontas J."/>
            <person name="Armbruster P."/>
            <person name="Huang X."/>
            <person name="Yang Y."/>
            <person name="Zhang H."/>
            <person name="He W."/>
            <person name="Peng H."/>
            <person name="Liu Y."/>
            <person name="Wu K."/>
            <person name="Chen J."/>
            <person name="Lirakis M."/>
            <person name="Topalis P."/>
            <person name="Van Leeuwen T."/>
            <person name="Hall A.B."/>
            <person name="Jiang X."/>
            <person name="Thorpe C."/>
            <person name="Mueller R.L."/>
            <person name="Sun C."/>
            <person name="Waterhouse R.M."/>
            <person name="Yan G."/>
            <person name="Tu Z.J."/>
            <person name="Fang X."/>
            <person name="James A.A."/>
        </authorList>
    </citation>
    <scope>NUCLEOTIDE SEQUENCE [LARGE SCALE GENOMIC DNA]</scope>
    <source>
        <strain evidence="4">Foshan</strain>
    </source>
</reference>
<feature type="transmembrane region" description="Helical" evidence="2">
    <location>
        <begin position="187"/>
        <end position="207"/>
    </location>
</feature>
<name>A0ABM1YL32_AEDAL</name>
<sequence>MWQTGFLHLCLNRSVEQEVIEEWRLIRYYVDNNVSSLINKFEVRNYPKNSRMAAPEPDEELYVRRRIPSAANGRERHVYLNDSAVFYDSVESVPPNVRFRTRYNDSLSSLNESDYGGGVYDSTVEEYQDEPLPISKEQVASSLSRFGAILQMLSKIPFPRMSVTGMGLCSLVAIFICPRTLGSNILFPGFRLLFGTLYPAYASYKAVRTKNVKEYVKWMMYWIVFAFFTCIETFTDILLSWFPFYYEIKVIIVLWLLSPATRGSSTLYRKFVHPMLTRREQEIDDYINQAKEKGYTAVLQLGSKGVNYATNVIMQTAIKGGGGLVQTLRKSYSLSDLSEPDTHRTQEEIDELTRPQRVLRSKSARSSSGGRHVEMYFPEVEIAGTPHHNPPPPYNYIRSSDDISSGYSSAEPGLSRTASMSNTVRPRVKSKTREDDDVVFYDGRDTDRFYGNSSQFVSPSATLFEIPPSPLPAITQASYFPESHSHVIYTAPSSPNIIPPEVDQNYELFLKWMESQKQIHSTENTSTPPEDRRHEQTATSTEHTMTDDEQLPSEISTTEALFVDYQRSNELDDPCAENSMLASVPEVDQSEKSFSEDLFRDTVSVSSEDEFLEIETDAGSEIQLSVDIPLLIDEPVITDNVECVDSVEVKVLDNVDTIPTVIESVQSSVLLDNSTDSIDSPTENKTSSELLSDTNENLQDLEQQPSSDKISNEQFTTSELKPISPENLQSPAEPPNQLSISISDLTSSTSSLALSDGSSQMDDLTPRKPLSHGKRKAPPVPTAIKPMQITPILKTTSTIPKLPERIGNPSIGSVPPPEPKHASAPTTTPDKDKDKKHKSKKLMSSLTGMFKHDGPSSPGTSSTNITQTQTKDSLLPKETEI</sequence>